<name>A2A0F3_MICM2</name>
<feature type="region of interest" description="Disordered" evidence="2">
    <location>
        <begin position="1058"/>
        <end position="1085"/>
    </location>
</feature>
<feature type="compositionally biased region" description="Basic and acidic residues" evidence="2">
    <location>
        <begin position="514"/>
        <end position="532"/>
    </location>
</feature>
<sequence length="1177" mass="130982">MEYKNRNLTTQKKKEDTASQEGISGSEYLKRLEFYKKRFEQEQTPKTTSEEGNGSTQTTPLSKKQDKPGTPSPDKKQTGSPDTPTQEKEKLAPEKATSTKTQETSTPPPTNDTSKEKAQVKQLEKEAGLEALTKDPQETKKDPDQPKETTHSEKEISDKTTKDPTTTDKTLEVKIQTTDKTSSQDKDIKSGTQDTPSGGGEKKTAPGGKSGGGVSGKKSGGKGANKEGGNGQRMTNIPRPEFADSEKRMAARIDQEKGKPKAGMLKATKPVVDKNKQKIAKTQQAEKKKTPAVLKVKQTKDAEVIPQKASNAEKSAEDVKGLSKKEVKKTDQGSIAQAASKFKKALVDSTPKNADQLQDEEFMGKLNKTAEEGVSELFGKVEVKTQEVGNDFKEIDNPGLGEKPRSAKALPDIEKAQNTALMDVEELKAKQKVPDEQLESIRQSGAEATKILKKEKIGEGEAISYAQFSEAKSEDLRRGIDQYEKVQEESATGADKIRKTEKAKHDVMAKAIKDKEQAKRGHMRANRDEQLKASRGQQGRAKSELETKRAEITAKMEEVHTRTRKAVTERLGKLDSEVKTRFSRAKRRAMHTFTHNVETRLDKFHDDRYYKKGQSLGSLLYNIGRSWFEDTSDLPQVLKIFESERALFISTIEKEIAAIISYVESEVAACKKIIEEANTALENIVKEQGPAFQKIAKEAYQKIRKQLNKLDSEVDQKAAELKRYLEAQRKKAIEEVDKKIAEIKERLKGLLNQVAKFLTDAAYKFFKWVLSSSGFSTEQIDQFINQGIEVLTKIVTDPMGFFQNVVEAVGKGFNGFVGNIGKHLKNGLFAWLTGAMGGIGLNLPQKWDLKGIFSVVLQIMGLDWTVIRARIAKEVGEENLARAEEAGGAGLELLQTIKEKGFVEAMWDMLSEKAAEIKEAVLSEIQNWLIVSVVKQATIKILSMLNPAGAIVQAILAIYDFAMWLINNWERIVQIIQNIVSSVGKIAMGMLGEAAKFIENTLANFIPLLLDFMARMLRLGNVSARIKRILAKLRKPLDDLIAKVMAFIRKKIRSFGKKKKGDKGKDVKKDQDEKNKKDQAPPASIKVPFSMNGESHYVRAITQNKGVKIVMASKIEREIFSKIQGQIKTLEKIARSIKNSQADRDLANLVKSKILDLRTKFFDDVQVAHVNGVLGKI</sequence>
<reference evidence="3 4" key="1">
    <citation type="submission" date="2007-01" db="EMBL/GenBank/DDBJ databases">
        <authorList>
            <person name="Haygood M."/>
            <person name="Podell S."/>
            <person name="Anderson C."/>
            <person name="Hopkinson B."/>
            <person name="Roe K."/>
            <person name="Barbeau K."/>
            <person name="Gaasterland T."/>
            <person name="Ferriera S."/>
            <person name="Johnson J."/>
            <person name="Kravitz S."/>
            <person name="Beeson K."/>
            <person name="Sutton G."/>
            <person name="Rogers Y.-H."/>
            <person name="Friedman R."/>
            <person name="Frazier M."/>
            <person name="Venter J.C."/>
        </authorList>
    </citation>
    <scope>NUCLEOTIDE SEQUENCE [LARGE SCALE GENOMIC DNA]</scope>
    <source>
        <strain evidence="3 4">ATCC 23134</strain>
    </source>
</reference>
<evidence type="ECO:0000313" key="3">
    <source>
        <dbReference type="EMBL" id="EAY23880.1"/>
    </source>
</evidence>
<evidence type="ECO:0000313" key="4">
    <source>
        <dbReference type="Proteomes" id="UP000004095"/>
    </source>
</evidence>
<feature type="compositionally biased region" description="Gly residues" evidence="2">
    <location>
        <begin position="221"/>
        <end position="231"/>
    </location>
</feature>
<feature type="compositionally biased region" description="Polar residues" evidence="2">
    <location>
        <begin position="96"/>
        <end position="105"/>
    </location>
</feature>
<feature type="compositionally biased region" description="Polar residues" evidence="2">
    <location>
        <begin position="1"/>
        <end position="10"/>
    </location>
</feature>
<feature type="compositionally biased region" description="Basic and acidic residues" evidence="2">
    <location>
        <begin position="28"/>
        <end position="43"/>
    </location>
</feature>
<dbReference type="EMBL" id="AAWS01000101">
    <property type="protein sequence ID" value="EAY23880.1"/>
    <property type="molecule type" value="Genomic_DNA"/>
</dbReference>
<accession>A2A0F3</accession>
<dbReference type="AlphaFoldDB" id="A2A0F3"/>
<evidence type="ECO:0000256" key="1">
    <source>
        <dbReference type="SAM" id="Coils"/>
    </source>
</evidence>
<evidence type="ECO:0000256" key="2">
    <source>
        <dbReference type="SAM" id="MobiDB-lite"/>
    </source>
</evidence>
<keyword evidence="4" id="KW-1185">Reference proteome</keyword>
<feature type="coiled-coil region" evidence="1">
    <location>
        <begin position="693"/>
        <end position="760"/>
    </location>
</feature>
<gene>
    <name evidence="3" type="ORF">M23134_00940</name>
</gene>
<feature type="compositionally biased region" description="Basic and acidic residues" evidence="2">
    <location>
        <begin position="1063"/>
        <end position="1079"/>
    </location>
</feature>
<feature type="compositionally biased region" description="Basic and acidic residues" evidence="2">
    <location>
        <begin position="113"/>
        <end position="172"/>
    </location>
</feature>
<keyword evidence="1" id="KW-0175">Coiled coil</keyword>
<dbReference type="RefSeq" id="WP_002706018.1">
    <property type="nucleotide sequence ID" value="NZ_AAWS01000101.1"/>
</dbReference>
<feature type="region of interest" description="Disordered" evidence="2">
    <location>
        <begin position="487"/>
        <end position="506"/>
    </location>
</feature>
<dbReference type="eggNOG" id="COG5412">
    <property type="taxonomic scope" value="Bacteria"/>
</dbReference>
<feature type="region of interest" description="Disordered" evidence="2">
    <location>
        <begin position="514"/>
        <end position="546"/>
    </location>
</feature>
<feature type="compositionally biased region" description="Basic and acidic residues" evidence="2">
    <location>
        <begin position="241"/>
        <end position="259"/>
    </location>
</feature>
<protein>
    <submittedName>
        <fullName evidence="3">Uncharacterized protein</fullName>
    </submittedName>
</protein>
<dbReference type="Proteomes" id="UP000004095">
    <property type="component" value="Unassembled WGS sequence"/>
</dbReference>
<feature type="compositionally biased region" description="Basic and acidic residues" evidence="2">
    <location>
        <begin position="495"/>
        <end position="506"/>
    </location>
</feature>
<feature type="non-terminal residue" evidence="3">
    <location>
        <position position="1177"/>
    </location>
</feature>
<feature type="compositionally biased region" description="Polar residues" evidence="2">
    <location>
        <begin position="44"/>
        <end position="62"/>
    </location>
</feature>
<feature type="compositionally biased region" description="Basic and acidic residues" evidence="2">
    <location>
        <begin position="63"/>
        <end position="77"/>
    </location>
</feature>
<feature type="compositionally biased region" description="Basic and acidic residues" evidence="2">
    <location>
        <begin position="314"/>
        <end position="331"/>
    </location>
</feature>
<dbReference type="SUPFAM" id="SSF48371">
    <property type="entry name" value="ARM repeat"/>
    <property type="match status" value="1"/>
</dbReference>
<dbReference type="OrthoDB" id="4317910at2"/>
<proteinExistence type="predicted"/>
<organism evidence="3 4">
    <name type="scientific">Microscilla marina ATCC 23134</name>
    <dbReference type="NCBI Taxonomy" id="313606"/>
    <lineage>
        <taxon>Bacteria</taxon>
        <taxon>Pseudomonadati</taxon>
        <taxon>Bacteroidota</taxon>
        <taxon>Cytophagia</taxon>
        <taxon>Cytophagales</taxon>
        <taxon>Microscillaceae</taxon>
        <taxon>Microscilla</taxon>
    </lineage>
</organism>
<comment type="caution">
    <text evidence="3">The sequence shown here is derived from an EMBL/GenBank/DDBJ whole genome shotgun (WGS) entry which is preliminary data.</text>
</comment>
<feature type="region of interest" description="Disordered" evidence="2">
    <location>
        <begin position="1"/>
        <end position="331"/>
    </location>
</feature>
<dbReference type="InterPro" id="IPR016024">
    <property type="entry name" value="ARM-type_fold"/>
</dbReference>